<proteinExistence type="predicted"/>
<dbReference type="EMBL" id="CAJVQC010044309">
    <property type="protein sequence ID" value="CAG8779286.1"/>
    <property type="molecule type" value="Genomic_DNA"/>
</dbReference>
<gene>
    <name evidence="1" type="ORF">RPERSI_LOCUS17340</name>
</gene>
<feature type="non-terminal residue" evidence="1">
    <location>
        <position position="1"/>
    </location>
</feature>
<evidence type="ECO:0000313" key="1">
    <source>
        <dbReference type="EMBL" id="CAG8779286.1"/>
    </source>
</evidence>
<sequence length="47" mass="5620">QHNKDAQYTTKQASAKNSLCKLAYEVNMERFSRDEFKRSNFHKKKNV</sequence>
<protein>
    <submittedName>
        <fullName evidence="1">31464_t:CDS:1</fullName>
    </submittedName>
</protein>
<organism evidence="1 2">
    <name type="scientific">Racocetra persica</name>
    <dbReference type="NCBI Taxonomy" id="160502"/>
    <lineage>
        <taxon>Eukaryota</taxon>
        <taxon>Fungi</taxon>
        <taxon>Fungi incertae sedis</taxon>
        <taxon>Mucoromycota</taxon>
        <taxon>Glomeromycotina</taxon>
        <taxon>Glomeromycetes</taxon>
        <taxon>Diversisporales</taxon>
        <taxon>Gigasporaceae</taxon>
        <taxon>Racocetra</taxon>
    </lineage>
</organism>
<dbReference type="Proteomes" id="UP000789920">
    <property type="component" value="Unassembled WGS sequence"/>
</dbReference>
<keyword evidence="2" id="KW-1185">Reference proteome</keyword>
<name>A0ACA9R794_9GLOM</name>
<accession>A0ACA9R794</accession>
<evidence type="ECO:0000313" key="2">
    <source>
        <dbReference type="Proteomes" id="UP000789920"/>
    </source>
</evidence>
<reference evidence="1" key="1">
    <citation type="submission" date="2021-06" db="EMBL/GenBank/DDBJ databases">
        <authorList>
            <person name="Kallberg Y."/>
            <person name="Tangrot J."/>
            <person name="Rosling A."/>
        </authorList>
    </citation>
    <scope>NUCLEOTIDE SEQUENCE</scope>
    <source>
        <strain evidence="1">MA461A</strain>
    </source>
</reference>
<comment type="caution">
    <text evidence="1">The sequence shown here is derived from an EMBL/GenBank/DDBJ whole genome shotgun (WGS) entry which is preliminary data.</text>
</comment>
<feature type="non-terminal residue" evidence="1">
    <location>
        <position position="47"/>
    </location>
</feature>